<dbReference type="Pfam" id="PF08787">
    <property type="entry name" value="Alginate_lyase2"/>
    <property type="match status" value="1"/>
</dbReference>
<feature type="compositionally biased region" description="Polar residues" evidence="1">
    <location>
        <begin position="41"/>
        <end position="52"/>
    </location>
</feature>
<dbReference type="SUPFAM" id="SSF49899">
    <property type="entry name" value="Concanavalin A-like lectins/glucanases"/>
    <property type="match status" value="1"/>
</dbReference>
<evidence type="ECO:0000313" key="4">
    <source>
        <dbReference type="EMBL" id="NDW14560.1"/>
    </source>
</evidence>
<feature type="compositionally biased region" description="Low complexity" evidence="1">
    <location>
        <begin position="53"/>
        <end position="68"/>
    </location>
</feature>
<dbReference type="PROSITE" id="PS51257">
    <property type="entry name" value="PROKAR_LIPOPROTEIN"/>
    <property type="match status" value="1"/>
</dbReference>
<evidence type="ECO:0000259" key="3">
    <source>
        <dbReference type="PROSITE" id="PS50022"/>
    </source>
</evidence>
<feature type="domain" description="F5/8 type C" evidence="3">
    <location>
        <begin position="36"/>
        <end position="181"/>
    </location>
</feature>
<dbReference type="AlphaFoldDB" id="A0A6N9TBL5"/>
<proteinExistence type="predicted"/>
<dbReference type="Gene3D" id="2.60.120.260">
    <property type="entry name" value="Galactose-binding domain-like"/>
    <property type="match status" value="1"/>
</dbReference>
<dbReference type="SUPFAM" id="SSF49785">
    <property type="entry name" value="Galactose-binding domain-like"/>
    <property type="match status" value="1"/>
</dbReference>
<name>A0A6N9TBL5_9ALTE</name>
<gene>
    <name evidence="4" type="ORF">GTQ48_03315</name>
</gene>
<evidence type="ECO:0000256" key="2">
    <source>
        <dbReference type="SAM" id="SignalP"/>
    </source>
</evidence>
<protein>
    <submittedName>
        <fullName evidence="4">Cyclic nucleotide-binding protein</fullName>
    </submittedName>
</protein>
<evidence type="ECO:0000313" key="5">
    <source>
        <dbReference type="Proteomes" id="UP000471381"/>
    </source>
</evidence>
<dbReference type="EMBL" id="JAAAWO010000002">
    <property type="protein sequence ID" value="NDW14560.1"/>
    <property type="molecule type" value="Genomic_DNA"/>
</dbReference>
<dbReference type="RefSeq" id="WP_163105163.1">
    <property type="nucleotide sequence ID" value="NZ_JAAAWO010000002.1"/>
</dbReference>
<dbReference type="InterPro" id="IPR014895">
    <property type="entry name" value="Alginate_lyase_2"/>
</dbReference>
<dbReference type="Gene3D" id="2.60.120.200">
    <property type="match status" value="1"/>
</dbReference>
<feature type="signal peptide" evidence="2">
    <location>
        <begin position="1"/>
        <end position="17"/>
    </location>
</feature>
<keyword evidence="2" id="KW-0732">Signal</keyword>
<organism evidence="4 5">
    <name type="scientific">Alteromonas genovensis</name>
    <dbReference type="NCBI Taxonomy" id="471225"/>
    <lineage>
        <taxon>Bacteria</taxon>
        <taxon>Pseudomonadati</taxon>
        <taxon>Pseudomonadota</taxon>
        <taxon>Gammaproteobacteria</taxon>
        <taxon>Alteromonadales</taxon>
        <taxon>Alteromonadaceae</taxon>
        <taxon>Alteromonas/Salinimonas group</taxon>
        <taxon>Alteromonas</taxon>
    </lineage>
</organism>
<dbReference type="InterPro" id="IPR013320">
    <property type="entry name" value="ConA-like_dom_sf"/>
</dbReference>
<accession>A0A6N9TBL5</accession>
<feature type="chain" id="PRO_5026795009" evidence="2">
    <location>
        <begin position="18"/>
        <end position="477"/>
    </location>
</feature>
<keyword evidence="5" id="KW-1185">Reference proteome</keyword>
<dbReference type="Proteomes" id="UP000471381">
    <property type="component" value="Unassembled WGS sequence"/>
</dbReference>
<comment type="caution">
    <text evidence="4">The sequence shown here is derived from an EMBL/GenBank/DDBJ whole genome shotgun (WGS) entry which is preliminary data.</text>
</comment>
<evidence type="ECO:0000256" key="1">
    <source>
        <dbReference type="SAM" id="MobiDB-lite"/>
    </source>
</evidence>
<dbReference type="InterPro" id="IPR000421">
    <property type="entry name" value="FA58C"/>
</dbReference>
<dbReference type="Pfam" id="PF00754">
    <property type="entry name" value="F5_F8_type_C"/>
    <property type="match status" value="1"/>
</dbReference>
<dbReference type="InterPro" id="IPR008979">
    <property type="entry name" value="Galactose-bd-like_sf"/>
</dbReference>
<dbReference type="PROSITE" id="PS50022">
    <property type="entry name" value="FA58C_3"/>
    <property type="match status" value="1"/>
</dbReference>
<sequence>MRSLYLLCTLLTLTACGGSGSQSQPVSESVPEQVPLPPPTAGQTCSTTSLPISVSADDSASSDSYGASNAVDDDTTSTSRWQSNFSNESLTLGFGQERQVGSLQIKWFKGSERTYRFSVEGSSDGNDWSTILSNESSSGRHSGFELISFEEPTTANFLRITGSGNSVNDETAIVEVDAFNCEAGDGEIVDVFPNEVGIELLDWYVSVPTDEDGSGTSDSIYENELADGYTNSEYFYASDDAGIVMRSPAYGFKTSQNTSYVRVELREMLRRGNKSISTQGVNKNNWVFSSAPQSAQTAAGGVDGKLNVSLAVNEVSTTGENYQIGRVIIGQIHANDDEPVRLYYRKLPNNDKGAIYYAHEKRASADGSMEKSEDWIEMIGSRSSSASNPSDGIALNEPFSYTIEVLGNTLFVTISREGKADVVSTYDMTGSRYDEADQYMYFKVGVYHVNNSSNADERAKVTFYSIKNSHDNYAESE</sequence>
<reference evidence="4 5" key="1">
    <citation type="submission" date="2020-01" db="EMBL/GenBank/DDBJ databases">
        <title>Genomes of bacteria type strains.</title>
        <authorList>
            <person name="Chen J."/>
            <person name="Zhu S."/>
            <person name="Yang J."/>
        </authorList>
    </citation>
    <scope>NUCLEOTIDE SEQUENCE [LARGE SCALE GENOMIC DNA]</scope>
    <source>
        <strain evidence="4 5">LMG 24078</strain>
    </source>
</reference>
<feature type="region of interest" description="Disordered" evidence="1">
    <location>
        <begin position="18"/>
        <end position="80"/>
    </location>
</feature>